<evidence type="ECO:0000256" key="9">
    <source>
        <dbReference type="ARBA" id="ARBA00023102"/>
    </source>
</evidence>
<evidence type="ECO:0000256" key="2">
    <source>
        <dbReference type="ARBA" id="ARBA00004970"/>
    </source>
</evidence>
<dbReference type="Gene3D" id="3.40.190.80">
    <property type="match status" value="1"/>
</dbReference>
<dbReference type="PANTHER" id="PTHR43200:SF6">
    <property type="entry name" value="3'(2'),5'-BISPHOSPHATE NUCLEOTIDASE"/>
    <property type="match status" value="1"/>
</dbReference>
<evidence type="ECO:0000256" key="11">
    <source>
        <dbReference type="NCBIfam" id="TIGR02067"/>
    </source>
</evidence>
<keyword evidence="5" id="KW-0028">Amino-acid biosynthesis</keyword>
<evidence type="ECO:0000256" key="8">
    <source>
        <dbReference type="ARBA" id="ARBA00022842"/>
    </source>
</evidence>
<comment type="similarity">
    <text evidence="3">Belongs to the inositol monophosphatase superfamily.</text>
</comment>
<comment type="catalytic activity">
    <reaction evidence="10">
        <text>L-histidinol phosphate + H2O = L-histidinol + phosphate</text>
        <dbReference type="Rhea" id="RHEA:14465"/>
        <dbReference type="ChEBI" id="CHEBI:15377"/>
        <dbReference type="ChEBI" id="CHEBI:43474"/>
        <dbReference type="ChEBI" id="CHEBI:57699"/>
        <dbReference type="ChEBI" id="CHEBI:57980"/>
        <dbReference type="EC" id="3.1.3.15"/>
    </reaction>
</comment>
<organism evidence="13 14">
    <name type="scientific">Maioricimonas rarisocia</name>
    <dbReference type="NCBI Taxonomy" id="2528026"/>
    <lineage>
        <taxon>Bacteria</taxon>
        <taxon>Pseudomonadati</taxon>
        <taxon>Planctomycetota</taxon>
        <taxon>Planctomycetia</taxon>
        <taxon>Planctomycetales</taxon>
        <taxon>Planctomycetaceae</taxon>
        <taxon>Maioricimonas</taxon>
    </lineage>
</organism>
<name>A0A517Z888_9PLAN</name>
<feature type="binding site" evidence="12">
    <location>
        <position position="77"/>
    </location>
    <ligand>
        <name>Mg(2+)</name>
        <dbReference type="ChEBI" id="CHEBI:18420"/>
        <label>1</label>
        <note>catalytic</note>
    </ligand>
</feature>
<protein>
    <recommendedName>
        <fullName evidence="4 11">Histidinol-phosphatase</fullName>
        <ecNumber evidence="4 11">3.1.3.15</ecNumber>
    </recommendedName>
</protein>
<evidence type="ECO:0000256" key="4">
    <source>
        <dbReference type="ARBA" id="ARBA00013085"/>
    </source>
</evidence>
<dbReference type="InterPro" id="IPR011809">
    <property type="entry name" value="His_9_proposed"/>
</dbReference>
<evidence type="ECO:0000256" key="3">
    <source>
        <dbReference type="ARBA" id="ARBA00009759"/>
    </source>
</evidence>
<evidence type="ECO:0000256" key="5">
    <source>
        <dbReference type="ARBA" id="ARBA00022605"/>
    </source>
</evidence>
<dbReference type="UniPathway" id="UPA00031">
    <property type="reaction ID" value="UER00013"/>
</dbReference>
<dbReference type="InterPro" id="IPR000760">
    <property type="entry name" value="Inositol_monophosphatase-like"/>
</dbReference>
<dbReference type="InterPro" id="IPR051090">
    <property type="entry name" value="Inositol_monoP_superfamily"/>
</dbReference>
<accession>A0A517Z888</accession>
<dbReference type="EC" id="3.1.3.15" evidence="4 11"/>
<feature type="binding site" evidence="12">
    <location>
        <position position="96"/>
    </location>
    <ligand>
        <name>Mg(2+)</name>
        <dbReference type="ChEBI" id="CHEBI:18420"/>
        <label>1</label>
        <note>catalytic</note>
    </ligand>
</feature>
<dbReference type="CDD" id="cd01641">
    <property type="entry name" value="Bacterial_IMPase_like_1"/>
    <property type="match status" value="1"/>
</dbReference>
<keyword evidence="14" id="KW-1185">Reference proteome</keyword>
<keyword evidence="7 13" id="KW-0378">Hydrolase</keyword>
<dbReference type="GO" id="GO:0000105">
    <property type="term" value="P:L-histidine biosynthetic process"/>
    <property type="evidence" value="ECO:0007669"/>
    <property type="project" value="UniProtKB-UniRule"/>
</dbReference>
<keyword evidence="6 12" id="KW-0479">Metal-binding</keyword>
<dbReference type="Pfam" id="PF00459">
    <property type="entry name" value="Inositol_P"/>
    <property type="match status" value="1"/>
</dbReference>
<dbReference type="PANTHER" id="PTHR43200">
    <property type="entry name" value="PHOSPHATASE"/>
    <property type="match status" value="1"/>
</dbReference>
<feature type="binding site" evidence="12">
    <location>
        <position position="93"/>
    </location>
    <ligand>
        <name>Mg(2+)</name>
        <dbReference type="ChEBI" id="CHEBI:18420"/>
        <label>2</label>
    </ligand>
</feature>
<dbReference type="GO" id="GO:0046872">
    <property type="term" value="F:metal ion binding"/>
    <property type="evidence" value="ECO:0007669"/>
    <property type="project" value="UniProtKB-KW"/>
</dbReference>
<dbReference type="AlphaFoldDB" id="A0A517Z888"/>
<comment type="cofactor">
    <cofactor evidence="1 12">
        <name>Mg(2+)</name>
        <dbReference type="ChEBI" id="CHEBI:18420"/>
    </cofactor>
</comment>
<gene>
    <name evidence="13" type="primary">hisN_2</name>
    <name evidence="13" type="ORF">Mal4_29810</name>
</gene>
<dbReference type="EMBL" id="CP036275">
    <property type="protein sequence ID" value="QDU38651.1"/>
    <property type="molecule type" value="Genomic_DNA"/>
</dbReference>
<dbReference type="RefSeq" id="WP_231746522.1">
    <property type="nucleotide sequence ID" value="NZ_CP036275.1"/>
</dbReference>
<dbReference type="KEGG" id="mri:Mal4_29810"/>
<comment type="pathway">
    <text evidence="2">Amino-acid biosynthesis; L-histidine biosynthesis; L-histidine from 5-phospho-alpha-D-ribose 1-diphosphate: step 8/9.</text>
</comment>
<proteinExistence type="inferred from homology"/>
<evidence type="ECO:0000256" key="6">
    <source>
        <dbReference type="ARBA" id="ARBA00022723"/>
    </source>
</evidence>
<dbReference type="InterPro" id="IPR020583">
    <property type="entry name" value="Inositol_monoP_metal-BS"/>
</dbReference>
<dbReference type="FunFam" id="3.30.540.10:FF:000003">
    <property type="entry name" value="Inositol-1-monophosphatase"/>
    <property type="match status" value="1"/>
</dbReference>
<reference evidence="13 14" key="1">
    <citation type="submission" date="2019-02" db="EMBL/GenBank/DDBJ databases">
        <title>Deep-cultivation of Planctomycetes and their phenomic and genomic characterization uncovers novel biology.</title>
        <authorList>
            <person name="Wiegand S."/>
            <person name="Jogler M."/>
            <person name="Boedeker C."/>
            <person name="Pinto D."/>
            <person name="Vollmers J."/>
            <person name="Rivas-Marin E."/>
            <person name="Kohn T."/>
            <person name="Peeters S.H."/>
            <person name="Heuer A."/>
            <person name="Rast P."/>
            <person name="Oberbeckmann S."/>
            <person name="Bunk B."/>
            <person name="Jeske O."/>
            <person name="Meyerdierks A."/>
            <person name="Storesund J.E."/>
            <person name="Kallscheuer N."/>
            <person name="Luecker S."/>
            <person name="Lage O.M."/>
            <person name="Pohl T."/>
            <person name="Merkel B.J."/>
            <person name="Hornburger P."/>
            <person name="Mueller R.-W."/>
            <person name="Bruemmer F."/>
            <person name="Labrenz M."/>
            <person name="Spormann A.M."/>
            <person name="Op den Camp H."/>
            <person name="Overmann J."/>
            <person name="Amann R."/>
            <person name="Jetten M.S.M."/>
            <person name="Mascher T."/>
            <person name="Medema M.H."/>
            <person name="Devos D.P."/>
            <person name="Kaster A.-K."/>
            <person name="Ovreas L."/>
            <person name="Rohde M."/>
            <person name="Galperin M.Y."/>
            <person name="Jogler C."/>
        </authorList>
    </citation>
    <scope>NUCLEOTIDE SEQUENCE [LARGE SCALE GENOMIC DNA]</scope>
    <source>
        <strain evidence="13 14">Mal4</strain>
    </source>
</reference>
<dbReference type="Proteomes" id="UP000320496">
    <property type="component" value="Chromosome"/>
</dbReference>
<dbReference type="GO" id="GO:0004401">
    <property type="term" value="F:histidinol-phosphatase activity"/>
    <property type="evidence" value="ECO:0007669"/>
    <property type="project" value="UniProtKB-UniRule"/>
</dbReference>
<dbReference type="SUPFAM" id="SSF56655">
    <property type="entry name" value="Carbohydrate phosphatase"/>
    <property type="match status" value="1"/>
</dbReference>
<evidence type="ECO:0000313" key="13">
    <source>
        <dbReference type="EMBL" id="QDU38651.1"/>
    </source>
</evidence>
<dbReference type="NCBIfam" id="TIGR02067">
    <property type="entry name" value="his_9_HisN"/>
    <property type="match status" value="1"/>
</dbReference>
<feature type="binding site" evidence="12">
    <location>
        <position position="223"/>
    </location>
    <ligand>
        <name>Mg(2+)</name>
        <dbReference type="ChEBI" id="CHEBI:18420"/>
        <label>1</label>
        <note>catalytic</note>
    </ligand>
</feature>
<evidence type="ECO:0000256" key="10">
    <source>
        <dbReference type="ARBA" id="ARBA00049158"/>
    </source>
</evidence>
<dbReference type="PRINTS" id="PR00377">
    <property type="entry name" value="IMPHPHTASES"/>
</dbReference>
<evidence type="ECO:0000256" key="12">
    <source>
        <dbReference type="PIRSR" id="PIRSR600760-2"/>
    </source>
</evidence>
<keyword evidence="9" id="KW-0368">Histidine biosynthesis</keyword>
<keyword evidence="8 12" id="KW-0460">Magnesium</keyword>
<dbReference type="Gene3D" id="3.30.540.10">
    <property type="entry name" value="Fructose-1,6-Bisphosphatase, subunit A, domain 1"/>
    <property type="match status" value="1"/>
</dbReference>
<sequence length="273" mass="29415">MTDSMENVSQPVRERLEFGLAEARNASKLILRYYHAADLSVELKADESPVTAADRGAEELLRKAIEKAFPDDGILGEELGETPGTSGYRWILDPVDGTKSFIHGVPLFGTLVGLEFEGKCVAGISRFPALDEVVYAARGGGAWWQKGTATPTQVQVKQTNQISESLFCYTAAELFDRVGARSVYDSLSRKAKVSRGWGDCYGHMLVATGRADLMVDPLLSIWDAAALIPIVSEAGGLFVDWTGQESQTGGNGISMTPGLKDAVLELTRPAVKS</sequence>
<evidence type="ECO:0000256" key="7">
    <source>
        <dbReference type="ARBA" id="ARBA00022801"/>
    </source>
</evidence>
<dbReference type="PROSITE" id="PS00629">
    <property type="entry name" value="IMP_1"/>
    <property type="match status" value="1"/>
</dbReference>
<evidence type="ECO:0000256" key="1">
    <source>
        <dbReference type="ARBA" id="ARBA00001946"/>
    </source>
</evidence>
<evidence type="ECO:0000313" key="14">
    <source>
        <dbReference type="Proteomes" id="UP000320496"/>
    </source>
</evidence>